<organism evidence="7 8">
    <name type="scientific">Leisingera caerulea</name>
    <name type="common">Phaeobacter caeruleus</name>
    <dbReference type="NCBI Taxonomy" id="506591"/>
    <lineage>
        <taxon>Bacteria</taxon>
        <taxon>Pseudomonadati</taxon>
        <taxon>Pseudomonadota</taxon>
        <taxon>Alphaproteobacteria</taxon>
        <taxon>Rhodobacterales</taxon>
        <taxon>Roseobacteraceae</taxon>
        <taxon>Leisingera</taxon>
    </lineage>
</organism>
<keyword evidence="2 5" id="KW-0812">Transmembrane</keyword>
<dbReference type="GO" id="GO:0006874">
    <property type="term" value="P:intracellular calcium ion homeostasis"/>
    <property type="evidence" value="ECO:0007669"/>
    <property type="project" value="TreeGrafter"/>
</dbReference>
<dbReference type="InterPro" id="IPR044880">
    <property type="entry name" value="NCX_ion-bd_dom_sf"/>
</dbReference>
<name>A0A9Q9M561_LEICA</name>
<dbReference type="GO" id="GO:0005886">
    <property type="term" value="C:plasma membrane"/>
    <property type="evidence" value="ECO:0007669"/>
    <property type="project" value="TreeGrafter"/>
</dbReference>
<feature type="transmembrane region" description="Helical" evidence="5">
    <location>
        <begin position="258"/>
        <end position="279"/>
    </location>
</feature>
<dbReference type="PANTHER" id="PTHR10846:SF8">
    <property type="entry name" value="INNER MEMBRANE PROTEIN YRBG"/>
    <property type="match status" value="1"/>
</dbReference>
<evidence type="ECO:0000256" key="3">
    <source>
        <dbReference type="ARBA" id="ARBA00022989"/>
    </source>
</evidence>
<evidence type="ECO:0000259" key="6">
    <source>
        <dbReference type="Pfam" id="PF01699"/>
    </source>
</evidence>
<feature type="transmembrane region" description="Helical" evidence="5">
    <location>
        <begin position="114"/>
        <end position="134"/>
    </location>
</feature>
<evidence type="ECO:0000313" key="7">
    <source>
        <dbReference type="EMBL" id="UWQ56528.1"/>
    </source>
</evidence>
<dbReference type="PANTHER" id="PTHR10846">
    <property type="entry name" value="SODIUM/POTASSIUM/CALCIUM EXCHANGER"/>
    <property type="match status" value="1"/>
</dbReference>
<keyword evidence="4 5" id="KW-0472">Membrane</keyword>
<feature type="transmembrane region" description="Helical" evidence="5">
    <location>
        <begin position="6"/>
        <end position="26"/>
    </location>
</feature>
<dbReference type="GO" id="GO:0008273">
    <property type="term" value="F:calcium, potassium:sodium antiporter activity"/>
    <property type="evidence" value="ECO:0007669"/>
    <property type="project" value="TreeGrafter"/>
</dbReference>
<evidence type="ECO:0000256" key="2">
    <source>
        <dbReference type="ARBA" id="ARBA00022692"/>
    </source>
</evidence>
<dbReference type="KEGG" id="lcae:K3721_21895"/>
<dbReference type="GO" id="GO:0005262">
    <property type="term" value="F:calcium channel activity"/>
    <property type="evidence" value="ECO:0007669"/>
    <property type="project" value="TreeGrafter"/>
</dbReference>
<dbReference type="RefSeq" id="WP_259973160.1">
    <property type="nucleotide sequence ID" value="NZ_CP081077.1"/>
</dbReference>
<dbReference type="Pfam" id="PF01699">
    <property type="entry name" value="Na_Ca_ex"/>
    <property type="match status" value="2"/>
</dbReference>
<feature type="transmembrane region" description="Helical" evidence="5">
    <location>
        <begin position="199"/>
        <end position="221"/>
    </location>
</feature>
<geneLocation type="plasmid" evidence="7 8">
    <name>unnamed7</name>
</geneLocation>
<dbReference type="EMBL" id="CP081077">
    <property type="protein sequence ID" value="UWQ56528.1"/>
    <property type="molecule type" value="Genomic_DNA"/>
</dbReference>
<feature type="domain" description="Sodium/calcium exchanger membrane region" evidence="6">
    <location>
        <begin position="204"/>
        <end position="343"/>
    </location>
</feature>
<dbReference type="InterPro" id="IPR004837">
    <property type="entry name" value="NaCa_Exmemb"/>
</dbReference>
<protein>
    <submittedName>
        <fullName evidence="7">Sodium:calcium antiporter</fullName>
    </submittedName>
</protein>
<feature type="domain" description="Sodium/calcium exchanger membrane region" evidence="6">
    <location>
        <begin position="13"/>
        <end position="149"/>
    </location>
</feature>
<feature type="transmembrane region" description="Helical" evidence="5">
    <location>
        <begin position="47"/>
        <end position="69"/>
    </location>
</feature>
<proteinExistence type="predicted"/>
<dbReference type="InterPro" id="IPR004481">
    <property type="entry name" value="K/Na/Ca-exchanger"/>
</dbReference>
<feature type="transmembrane region" description="Helical" evidence="5">
    <location>
        <begin position="330"/>
        <end position="349"/>
    </location>
</feature>
<evidence type="ECO:0000256" key="4">
    <source>
        <dbReference type="ARBA" id="ARBA00023136"/>
    </source>
</evidence>
<feature type="transmembrane region" description="Helical" evidence="5">
    <location>
        <begin position="227"/>
        <end position="246"/>
    </location>
</feature>
<gene>
    <name evidence="7" type="ORF">K3721_21895</name>
</gene>
<sequence>MPGPDALPVYGLAAVFAAAALVVWFAGTRLAMAGDELSERYGLAKEFVGLLFLATVTELPEIVTTVTAAQVGNAQLVLGNMFGGITMQTAILAVADIFAVRYALTSWPRKPNHALLAVLLIALLSVLLCVTFLGDLDLGPGIGLGAILLAAGFPLVIYLLRAFDRKTTWAPVDLPDEQERRKTLRAHLRAPDAASNRVLLLRSAVYSLLIVAAGAALAISADLLAERTQLGASFVGVTLLAAATSLPELSTTLAAARIGAYTMAISNIFGSNLIMLALLLPADIAYRGGPILDHATTGAQLSIATGILVTAIYVAGLLIRRTPRVLGAGLDSWLVLAVYFSSIAALYRIG</sequence>
<dbReference type="Proteomes" id="UP001058713">
    <property type="component" value="Plasmid unnamed7"/>
</dbReference>
<dbReference type="AlphaFoldDB" id="A0A9Q9M561"/>
<keyword evidence="7" id="KW-0614">Plasmid</keyword>
<comment type="subcellular location">
    <subcellularLocation>
        <location evidence="1">Membrane</location>
        <topology evidence="1">Multi-pass membrane protein</topology>
    </subcellularLocation>
</comment>
<dbReference type="Gene3D" id="1.20.1420.30">
    <property type="entry name" value="NCX, central ion-binding region"/>
    <property type="match status" value="1"/>
</dbReference>
<accession>A0A9Q9M561</accession>
<keyword evidence="3 5" id="KW-1133">Transmembrane helix</keyword>
<feature type="transmembrane region" description="Helical" evidence="5">
    <location>
        <begin position="299"/>
        <end position="318"/>
    </location>
</feature>
<reference evidence="7" key="1">
    <citation type="submission" date="2021-08" db="EMBL/GenBank/DDBJ databases">
        <authorList>
            <person name="Nwanade C."/>
            <person name="Wang M."/>
            <person name="Masoudi A."/>
            <person name="Yu Z."/>
            <person name="Liu J."/>
        </authorList>
    </citation>
    <scope>NUCLEOTIDE SEQUENCE</scope>
    <source>
        <strain evidence="7">S122</strain>
        <plasmid evidence="7">unnamed7</plasmid>
    </source>
</reference>
<evidence type="ECO:0000256" key="5">
    <source>
        <dbReference type="SAM" id="Phobius"/>
    </source>
</evidence>
<evidence type="ECO:0000256" key="1">
    <source>
        <dbReference type="ARBA" id="ARBA00004141"/>
    </source>
</evidence>
<evidence type="ECO:0000313" key="8">
    <source>
        <dbReference type="Proteomes" id="UP001058713"/>
    </source>
</evidence>
<feature type="transmembrane region" description="Helical" evidence="5">
    <location>
        <begin position="140"/>
        <end position="160"/>
    </location>
</feature>
<feature type="transmembrane region" description="Helical" evidence="5">
    <location>
        <begin position="81"/>
        <end position="102"/>
    </location>
</feature>